<dbReference type="GO" id="GO:0003682">
    <property type="term" value="F:chromatin binding"/>
    <property type="evidence" value="ECO:0007669"/>
    <property type="project" value="InterPro"/>
</dbReference>
<dbReference type="SUPFAM" id="SSF46689">
    <property type="entry name" value="Homeodomain-like"/>
    <property type="match status" value="1"/>
</dbReference>
<dbReference type="InterPro" id="IPR017884">
    <property type="entry name" value="SANT_dom"/>
</dbReference>
<dbReference type="PROSITE" id="PS51038">
    <property type="entry name" value="BAH"/>
    <property type="match status" value="1"/>
</dbReference>
<gene>
    <name evidence="12" type="ORF">UCRPC4_g04972</name>
</gene>
<dbReference type="Gene3D" id="2.30.30.490">
    <property type="match status" value="1"/>
</dbReference>
<dbReference type="SMART" id="SM00249">
    <property type="entry name" value="PHD"/>
    <property type="match status" value="2"/>
</dbReference>
<evidence type="ECO:0000259" key="8">
    <source>
        <dbReference type="PROSITE" id="PS51038"/>
    </source>
</evidence>
<evidence type="ECO:0000259" key="11">
    <source>
        <dbReference type="PROSITE" id="PS51805"/>
    </source>
</evidence>
<feature type="region of interest" description="Disordered" evidence="6">
    <location>
        <begin position="1"/>
        <end position="220"/>
    </location>
</feature>
<dbReference type="PANTHER" id="PTHR47672:SF1">
    <property type="entry name" value="E3 UBIQUITIN-PROTEIN LIGASE SNT2"/>
    <property type="match status" value="1"/>
</dbReference>
<keyword evidence="3" id="KW-0862">Zinc</keyword>
<dbReference type="PANTHER" id="PTHR47672">
    <property type="entry name" value="E3 UBIQUITIN-PROTEIN LIGASE SNT2"/>
    <property type="match status" value="1"/>
</dbReference>
<keyword evidence="13" id="KW-1185">Reference proteome</keyword>
<name>A0A0G2E5X6_PHACM</name>
<feature type="compositionally biased region" description="Polar residues" evidence="6">
    <location>
        <begin position="42"/>
        <end position="60"/>
    </location>
</feature>
<dbReference type="Proteomes" id="UP000053317">
    <property type="component" value="Unassembled WGS sequence"/>
</dbReference>
<feature type="compositionally biased region" description="Low complexity" evidence="6">
    <location>
        <begin position="14"/>
        <end position="30"/>
    </location>
</feature>
<dbReference type="InterPro" id="IPR034732">
    <property type="entry name" value="EPHD"/>
</dbReference>
<dbReference type="InterPro" id="IPR000949">
    <property type="entry name" value="ELM2_dom"/>
</dbReference>
<dbReference type="CDD" id="cd15571">
    <property type="entry name" value="ePHD"/>
    <property type="match status" value="1"/>
</dbReference>
<evidence type="ECO:0000259" key="10">
    <source>
        <dbReference type="PROSITE" id="PS51293"/>
    </source>
</evidence>
<dbReference type="InterPro" id="IPR009057">
    <property type="entry name" value="Homeodomain-like_sf"/>
</dbReference>
<dbReference type="Pfam" id="PF01426">
    <property type="entry name" value="BAH"/>
    <property type="match status" value="1"/>
</dbReference>
<evidence type="ECO:0000256" key="5">
    <source>
        <dbReference type="PROSITE-ProRule" id="PRU00146"/>
    </source>
</evidence>
<dbReference type="EMBL" id="LCWF01000123">
    <property type="protein sequence ID" value="KKY18402.1"/>
    <property type="molecule type" value="Genomic_DNA"/>
</dbReference>
<protein>
    <submittedName>
        <fullName evidence="12">Putative phd finger and bah domain protein</fullName>
    </submittedName>
</protein>
<dbReference type="InterPro" id="IPR001025">
    <property type="entry name" value="BAH_dom"/>
</dbReference>
<dbReference type="Gene3D" id="1.10.10.60">
    <property type="entry name" value="Homeodomain-like"/>
    <property type="match status" value="1"/>
</dbReference>
<evidence type="ECO:0000313" key="13">
    <source>
        <dbReference type="Proteomes" id="UP000053317"/>
    </source>
</evidence>
<dbReference type="Gene3D" id="3.30.40.10">
    <property type="entry name" value="Zinc/RING finger domain, C3HC4 (zinc finger)"/>
    <property type="match status" value="2"/>
</dbReference>
<dbReference type="InterPro" id="IPR043151">
    <property type="entry name" value="BAH_sf"/>
</dbReference>
<sequence length="1466" mass="162250">MSVNELSNDTAVANESSRVTTNTTSTENGTPQRINNADESRPQSTAPSEQSQLNTTTAESDQLADGKADDEGVNGDSLSASAAAPYSTRSRNRTSGARPNYAEDKDLDGDTEMNGTAPVESAPKKSTPAPTTTSTPNEEKMNASSVRRSGFAAVNNGAQSNNPHTAANGKEALPGTSTFTTHSAANQNSTTTSKKRKQPGSGVNTPAPSAPSHPAPRSRGAAIAAYAESNMMTFQRSGSYLKNGKLKADDGTALSINDHAYFVCEPPGEPYYLARIMQFLHQRNDPNAPIDAVRVNWYYRPKDIQRKVQDTRVVFASMHSDICPLTSLRGKCNILHISEVQDLDAYRKIRDSFWYEKLYDRYMHRYYEIIPTSKVINVPQHVKKVLDERWRFVLVEIGRGKELTSAVKTFLQKKPARGFAWACGPCSRAQERKLEARNTPNLGGVNHDVEEEFVDEEDEAPAEPTRASSVNSEKPQHPPATAEQIAQATMWPYRYLGIHCQVEDALDYDDRIYPRASSRLGPKHQANIMVWHGHPIEYVKTSDIKKKYIKTPSHKKDGKLSKETLALIEAEKDTKSKRPKWVLDEPNGYIHRGGDEPIEVKGKKEYTAQLIFKMPEPESLRDRGEDDNAMDIDPVDLEKLVDDYMEKVKALAPLYGFPAYSTNFMTKAIEKLNEHKFNVETALQSMKGLHLRSDLKEPDLNKEEIKRFEEGISKYGSELHSVARHVSPTIKEARIVRYYYMWKKTERGRQIWGRYEGRKSRKEGKKSDDVKKDVPVTKLLDDLADDQDDSAYDNGKAAEKKRGFECKFCSTRSSRQWRRAPGVAPGTLVPLDSASKNSKDKKNWLTLALCHRCAILWRKYGIQWESIEEVSKKVSTTGGRAWKKKLDEELIRALVEAQEEAGDAISSTTAAAAASMGVEVPASIVQSTEPSHKKTKGNKEPAPVAAEPVVEKKKVVAEKPPEPAPLAPEPPRVKILPCAICSLLDLPGDELLNCRDCRLAVHRSCYGVSAARSTKKWICDTCSNDRNPMVSTNYDCLLCPIRNTPHELMEPPKVSHKKKTDREREKERKEKEMVEEAVRLYRQQQELAGRPANPREALKRTSGNNWTHITCAIWNPEIKFGNAALLEPSEGFGLIPRERREQVCKLCNTAGPPCVPCHSSSCNVVFHVGCAHQAGYQFGFDLSPVKSTRRDVVSTIKLGEEIGSATAAIWCLHHSVQTIVHPITEKAEGDLTALQLFAQTFKQADLSVTGALRKALQCQQASTAQPSSNNVNRRVSMNTHQPSVDRVNAKGNRESPVEVAPKSTEEILAEPETTASLSNKTSNSIEKKCYNCQTDASPKWWSVEKRSRRTPSQVNGINSTSSVPNGVSHTDAPRSTPGPEAATGVLASGASESPSNAAVKTEPSAVKQTLSAVPTATPKEQYWQCHKCHVNKRSPPTSPEPVPVVPTVRPSMAFALSGLAYAAMAL</sequence>
<dbReference type="PROSITE" id="PS51156">
    <property type="entry name" value="ELM2"/>
    <property type="match status" value="1"/>
</dbReference>
<dbReference type="SMART" id="SM00439">
    <property type="entry name" value="BAH"/>
    <property type="match status" value="1"/>
</dbReference>
<comment type="caution">
    <text evidence="12">The sequence shown here is derived from an EMBL/GenBank/DDBJ whole genome shotgun (WGS) entry which is preliminary data.</text>
</comment>
<dbReference type="PROSITE" id="PS50016">
    <property type="entry name" value="ZF_PHD_2"/>
    <property type="match status" value="1"/>
</dbReference>
<evidence type="ECO:0000256" key="4">
    <source>
        <dbReference type="ARBA" id="ARBA00023242"/>
    </source>
</evidence>
<feature type="compositionally biased region" description="Low complexity" evidence="6">
    <location>
        <begin position="1267"/>
        <end position="1276"/>
    </location>
</feature>
<dbReference type="PROSITE" id="PS51805">
    <property type="entry name" value="EPHD"/>
    <property type="match status" value="1"/>
</dbReference>
<feature type="region of interest" description="Disordered" evidence="6">
    <location>
        <begin position="926"/>
        <end position="945"/>
    </location>
</feature>
<dbReference type="OrthoDB" id="336088at2759"/>
<feature type="region of interest" description="Disordered" evidence="6">
    <location>
        <begin position="453"/>
        <end position="482"/>
    </location>
</feature>
<dbReference type="InterPro" id="IPR029617">
    <property type="entry name" value="Snt2"/>
</dbReference>
<reference evidence="12 13" key="1">
    <citation type="submission" date="2015-05" db="EMBL/GenBank/DDBJ databases">
        <title>Distinctive expansion of gene families associated with plant cell wall degradation and secondary metabolism in the genomes of grapevine trunk pathogens.</title>
        <authorList>
            <person name="Lawrence D.P."/>
            <person name="Travadon R."/>
            <person name="Rolshausen P.E."/>
            <person name="Baumgartner K."/>
        </authorList>
    </citation>
    <scope>NUCLEOTIDE SEQUENCE [LARGE SCALE GENOMIC DNA]</scope>
    <source>
        <strain evidence="12">UCRPC4</strain>
    </source>
</reference>
<feature type="domain" description="BAH" evidence="8">
    <location>
        <begin position="252"/>
        <end position="370"/>
    </location>
</feature>
<feature type="domain" description="SANT" evidence="10">
    <location>
        <begin position="701"/>
        <end position="747"/>
    </location>
</feature>
<feature type="region of interest" description="Disordered" evidence="6">
    <location>
        <begin position="1343"/>
        <end position="1398"/>
    </location>
</feature>
<dbReference type="GO" id="GO:0004842">
    <property type="term" value="F:ubiquitin-protein transferase activity"/>
    <property type="evidence" value="ECO:0007669"/>
    <property type="project" value="TreeGrafter"/>
</dbReference>
<feature type="compositionally biased region" description="Polar residues" evidence="6">
    <location>
        <begin position="1"/>
        <end position="13"/>
    </location>
</feature>
<organism evidence="12 13">
    <name type="scientific">Phaeomoniella chlamydospora</name>
    <name type="common">Phaeoacremonium chlamydosporum</name>
    <dbReference type="NCBI Taxonomy" id="158046"/>
    <lineage>
        <taxon>Eukaryota</taxon>
        <taxon>Fungi</taxon>
        <taxon>Dikarya</taxon>
        <taxon>Ascomycota</taxon>
        <taxon>Pezizomycotina</taxon>
        <taxon>Eurotiomycetes</taxon>
        <taxon>Chaetothyriomycetidae</taxon>
        <taxon>Phaeomoniellales</taxon>
        <taxon>Phaeomoniellaceae</taxon>
        <taxon>Phaeomoniella</taxon>
    </lineage>
</organism>
<feature type="compositionally biased region" description="Polar residues" evidence="6">
    <location>
        <begin position="87"/>
        <end position="97"/>
    </location>
</feature>
<feature type="compositionally biased region" description="Polar residues" evidence="6">
    <location>
        <begin position="175"/>
        <end position="192"/>
    </location>
</feature>
<dbReference type="GO" id="GO:0048189">
    <property type="term" value="C:Lid2 complex"/>
    <property type="evidence" value="ECO:0007669"/>
    <property type="project" value="TreeGrafter"/>
</dbReference>
<keyword evidence="1" id="KW-0479">Metal-binding</keyword>
<evidence type="ECO:0000259" key="7">
    <source>
        <dbReference type="PROSITE" id="PS50016"/>
    </source>
</evidence>
<dbReference type="PROSITE" id="PS51293">
    <property type="entry name" value="SANT"/>
    <property type="match status" value="1"/>
</dbReference>
<feature type="compositionally biased region" description="Basic and acidic residues" evidence="6">
    <location>
        <begin position="1287"/>
        <end position="1296"/>
    </location>
</feature>
<dbReference type="InterPro" id="IPR019787">
    <property type="entry name" value="Znf_PHD-finger"/>
</dbReference>
<evidence type="ECO:0000256" key="3">
    <source>
        <dbReference type="ARBA" id="ARBA00022833"/>
    </source>
</evidence>
<reference evidence="12 13" key="2">
    <citation type="submission" date="2015-05" db="EMBL/GenBank/DDBJ databases">
        <authorList>
            <person name="Morales-Cruz A."/>
            <person name="Amrine K.C."/>
            <person name="Cantu D."/>
        </authorList>
    </citation>
    <scope>NUCLEOTIDE SEQUENCE [LARGE SCALE GENOMIC DNA]</scope>
    <source>
        <strain evidence="12">UCRPC4</strain>
    </source>
</reference>
<evidence type="ECO:0000256" key="1">
    <source>
        <dbReference type="ARBA" id="ARBA00022723"/>
    </source>
</evidence>
<evidence type="ECO:0000259" key="9">
    <source>
        <dbReference type="PROSITE" id="PS51156"/>
    </source>
</evidence>
<accession>A0A0G2E5X6</accession>
<feature type="domain" description="PHD-type" evidence="11">
    <location>
        <begin position="1084"/>
        <end position="1200"/>
    </location>
</feature>
<dbReference type="SUPFAM" id="SSF57903">
    <property type="entry name" value="FYVE/PHD zinc finger"/>
    <property type="match status" value="1"/>
</dbReference>
<evidence type="ECO:0000256" key="6">
    <source>
        <dbReference type="SAM" id="MobiDB-lite"/>
    </source>
</evidence>
<proteinExistence type="predicted"/>
<dbReference type="FunFam" id="2.30.30.490:FF:000018">
    <property type="entry name" value="Lid2 complex component snt2"/>
    <property type="match status" value="1"/>
</dbReference>
<feature type="domain" description="PHD-type" evidence="7">
    <location>
        <begin position="975"/>
        <end position="1025"/>
    </location>
</feature>
<evidence type="ECO:0000256" key="2">
    <source>
        <dbReference type="ARBA" id="ARBA00022771"/>
    </source>
</evidence>
<keyword evidence="4" id="KW-0539">Nucleus</keyword>
<feature type="region of interest" description="Disordered" evidence="6">
    <location>
        <begin position="1049"/>
        <end position="1073"/>
    </location>
</feature>
<feature type="region of interest" description="Disordered" evidence="6">
    <location>
        <begin position="1262"/>
        <end position="1321"/>
    </location>
</feature>
<keyword evidence="2 5" id="KW-0863">Zinc-finger</keyword>
<dbReference type="InterPro" id="IPR013083">
    <property type="entry name" value="Znf_RING/FYVE/PHD"/>
</dbReference>
<feature type="domain" description="ELM2" evidence="9">
    <location>
        <begin position="516"/>
        <end position="690"/>
    </location>
</feature>
<feature type="compositionally biased region" description="Low complexity" evidence="6">
    <location>
        <begin position="124"/>
        <end position="136"/>
    </location>
</feature>
<feature type="compositionally biased region" description="Polar residues" evidence="6">
    <location>
        <begin position="156"/>
        <end position="165"/>
    </location>
</feature>
<dbReference type="InterPro" id="IPR001965">
    <property type="entry name" value="Znf_PHD"/>
</dbReference>
<dbReference type="InterPro" id="IPR011011">
    <property type="entry name" value="Znf_FYVE_PHD"/>
</dbReference>
<dbReference type="Pfam" id="PF13831">
    <property type="entry name" value="PHD_2"/>
    <property type="match status" value="1"/>
</dbReference>
<dbReference type="GO" id="GO:0008270">
    <property type="term" value="F:zinc ion binding"/>
    <property type="evidence" value="ECO:0007669"/>
    <property type="project" value="UniProtKB-KW"/>
</dbReference>
<feature type="compositionally biased region" description="Basic and acidic residues" evidence="6">
    <location>
        <begin position="1060"/>
        <end position="1073"/>
    </location>
</feature>
<dbReference type="GO" id="GO:0036205">
    <property type="term" value="P:histone catabolic process"/>
    <property type="evidence" value="ECO:0007669"/>
    <property type="project" value="TreeGrafter"/>
</dbReference>
<feature type="compositionally biased region" description="Polar residues" evidence="6">
    <location>
        <begin position="1350"/>
        <end position="1368"/>
    </location>
</feature>
<dbReference type="Pfam" id="PF13832">
    <property type="entry name" value="zf-HC5HC2H_2"/>
    <property type="match status" value="1"/>
</dbReference>
<evidence type="ECO:0000313" key="12">
    <source>
        <dbReference type="EMBL" id="KKY18402.1"/>
    </source>
</evidence>
<dbReference type="CDD" id="cd15493">
    <property type="entry name" value="PHD_JMJD2"/>
    <property type="match status" value="1"/>
</dbReference>